<dbReference type="InterPro" id="IPR011990">
    <property type="entry name" value="TPR-like_helical_dom_sf"/>
</dbReference>
<sequence>MEPLELVQQAYQTGRIAFERGKYREAIAALEQARAQMEQTSQPPVPVSLKGQVQIWLVTAYEAAGKREEALSLCETLEKHPDYDTRKQARRLLEILRAPQLMRSSDWNTKIPDFATMDESDRTYRQGSGVTQTKVSKTTEKTSVPPAGDQDNSFVWVALIAVGLAIAGFIWWG</sequence>
<dbReference type="EMBL" id="JAQOSQ010000028">
    <property type="protein sequence ID" value="MDJ1185200.1"/>
    <property type="molecule type" value="Genomic_DNA"/>
</dbReference>
<keyword evidence="2" id="KW-1133">Transmembrane helix</keyword>
<organism evidence="3 4">
    <name type="scientific">Roseofilum casamattae BLCC-M143</name>
    <dbReference type="NCBI Taxonomy" id="3022442"/>
    <lineage>
        <taxon>Bacteria</taxon>
        <taxon>Bacillati</taxon>
        <taxon>Cyanobacteriota</taxon>
        <taxon>Cyanophyceae</taxon>
        <taxon>Desertifilales</taxon>
        <taxon>Desertifilaceae</taxon>
        <taxon>Roseofilum</taxon>
        <taxon>Roseofilum casamattae</taxon>
    </lineage>
</organism>
<feature type="compositionally biased region" description="Low complexity" evidence="1">
    <location>
        <begin position="130"/>
        <end position="144"/>
    </location>
</feature>
<keyword evidence="4" id="KW-1185">Reference proteome</keyword>
<keyword evidence="2" id="KW-0472">Membrane</keyword>
<gene>
    <name evidence="3" type="ORF">PMH09_18590</name>
</gene>
<accession>A0ABT7C190</accession>
<dbReference type="SUPFAM" id="SSF48452">
    <property type="entry name" value="TPR-like"/>
    <property type="match status" value="1"/>
</dbReference>
<evidence type="ECO:0000256" key="2">
    <source>
        <dbReference type="SAM" id="Phobius"/>
    </source>
</evidence>
<evidence type="ECO:0000256" key="1">
    <source>
        <dbReference type="SAM" id="MobiDB-lite"/>
    </source>
</evidence>
<keyword evidence="2" id="KW-0812">Transmembrane</keyword>
<evidence type="ECO:0008006" key="5">
    <source>
        <dbReference type="Google" id="ProtNLM"/>
    </source>
</evidence>
<feature type="region of interest" description="Disordered" evidence="1">
    <location>
        <begin position="119"/>
        <end position="146"/>
    </location>
</feature>
<comment type="caution">
    <text evidence="3">The sequence shown here is derived from an EMBL/GenBank/DDBJ whole genome shotgun (WGS) entry which is preliminary data.</text>
</comment>
<reference evidence="3 4" key="1">
    <citation type="submission" date="2023-01" db="EMBL/GenBank/DDBJ databases">
        <title>Novel diversity within Roseofilum (Cyanobacteria; Desertifilaceae) from marine benthic mats with descriptions of four novel species.</title>
        <authorList>
            <person name="Wang Y."/>
            <person name="Berthold D.E."/>
            <person name="Hu J."/>
            <person name="Lefler F.W."/>
            <person name="Laughinghouse H.D. IV."/>
        </authorList>
    </citation>
    <scope>NUCLEOTIDE SEQUENCE [LARGE SCALE GENOMIC DNA]</scope>
    <source>
        <strain evidence="3 4">BLCC-M143</strain>
    </source>
</reference>
<proteinExistence type="predicted"/>
<dbReference type="RefSeq" id="WP_283759847.1">
    <property type="nucleotide sequence ID" value="NZ_JAQOSQ010000028.1"/>
</dbReference>
<dbReference type="PANTHER" id="PTHR36761:SF2">
    <property type="entry name" value="ORF03 PROTEIN"/>
    <property type="match status" value="1"/>
</dbReference>
<dbReference type="PANTHER" id="PTHR36761">
    <property type="entry name" value="ORF03 PROTEIN"/>
    <property type="match status" value="1"/>
</dbReference>
<name>A0ABT7C190_9CYAN</name>
<evidence type="ECO:0000313" key="3">
    <source>
        <dbReference type="EMBL" id="MDJ1185200.1"/>
    </source>
</evidence>
<feature type="transmembrane region" description="Helical" evidence="2">
    <location>
        <begin position="153"/>
        <end position="172"/>
    </location>
</feature>
<dbReference type="Gene3D" id="1.25.40.10">
    <property type="entry name" value="Tetratricopeptide repeat domain"/>
    <property type="match status" value="1"/>
</dbReference>
<dbReference type="Proteomes" id="UP001232992">
    <property type="component" value="Unassembled WGS sequence"/>
</dbReference>
<protein>
    <recommendedName>
        <fullName evidence="5">Tetratricopeptide repeat protein</fullName>
    </recommendedName>
</protein>
<evidence type="ECO:0000313" key="4">
    <source>
        <dbReference type="Proteomes" id="UP001232992"/>
    </source>
</evidence>